<dbReference type="Gene3D" id="1.10.357.10">
    <property type="entry name" value="Tetracycline Repressor, domain 2"/>
    <property type="match status" value="1"/>
</dbReference>
<dbReference type="GO" id="GO:0003700">
    <property type="term" value="F:DNA-binding transcription factor activity"/>
    <property type="evidence" value="ECO:0007669"/>
    <property type="project" value="TreeGrafter"/>
</dbReference>
<dbReference type="InterPro" id="IPR009057">
    <property type="entry name" value="Homeodomain-like_sf"/>
</dbReference>
<evidence type="ECO:0000256" key="5">
    <source>
        <dbReference type="PROSITE-ProRule" id="PRU00335"/>
    </source>
</evidence>
<dbReference type="GO" id="GO:0000976">
    <property type="term" value="F:transcription cis-regulatory region binding"/>
    <property type="evidence" value="ECO:0007669"/>
    <property type="project" value="TreeGrafter"/>
</dbReference>
<evidence type="ECO:0000256" key="3">
    <source>
        <dbReference type="ARBA" id="ARBA00023125"/>
    </source>
</evidence>
<name>A0A3D9LA57_9MICC</name>
<feature type="domain" description="HTH tetR-type" evidence="6">
    <location>
        <begin position="5"/>
        <end position="65"/>
    </location>
</feature>
<proteinExistence type="predicted"/>
<dbReference type="PANTHER" id="PTHR30055:SF151">
    <property type="entry name" value="TRANSCRIPTIONAL REGULATORY PROTEIN"/>
    <property type="match status" value="1"/>
</dbReference>
<sequence length="207" mass="22161">MVCMALTREQVEETALGILTRYGLGDLSMRRLARELDVQAGALYWHVKSKQELLVSVAARLIHDLGDGPEPHDRAAAREAIEALVFGLRHALLPVPDSAEVVQVARTLQPTALAPLNRLRTLLEAAGLTPMHAEWARHLLLNHVLGSVSTAQEARRLAVFAPGTEADAPTKVGPSTVGGHVELGDDAFAWGLAVILAGMPAPRAEES</sequence>
<evidence type="ECO:0000313" key="7">
    <source>
        <dbReference type="EMBL" id="REE03231.1"/>
    </source>
</evidence>
<evidence type="ECO:0000313" key="8">
    <source>
        <dbReference type="Proteomes" id="UP000256727"/>
    </source>
</evidence>
<keyword evidence="2" id="KW-0805">Transcription regulation</keyword>
<dbReference type="PROSITE" id="PS01081">
    <property type="entry name" value="HTH_TETR_1"/>
    <property type="match status" value="1"/>
</dbReference>
<dbReference type="Proteomes" id="UP000256727">
    <property type="component" value="Unassembled WGS sequence"/>
</dbReference>
<gene>
    <name evidence="7" type="ORF">C8E99_1037</name>
</gene>
<comment type="caution">
    <text evidence="7">The sequence shown here is derived from an EMBL/GenBank/DDBJ whole genome shotgun (WGS) entry which is preliminary data.</text>
</comment>
<dbReference type="InterPro" id="IPR004111">
    <property type="entry name" value="Repressor_TetR_C"/>
</dbReference>
<evidence type="ECO:0000259" key="6">
    <source>
        <dbReference type="PROSITE" id="PS50977"/>
    </source>
</evidence>
<dbReference type="SUPFAM" id="SSF46689">
    <property type="entry name" value="Homeodomain-like"/>
    <property type="match status" value="1"/>
</dbReference>
<dbReference type="InterPro" id="IPR050109">
    <property type="entry name" value="HTH-type_TetR-like_transc_reg"/>
</dbReference>
<dbReference type="Gene3D" id="1.10.10.60">
    <property type="entry name" value="Homeodomain-like"/>
    <property type="match status" value="1"/>
</dbReference>
<evidence type="ECO:0000256" key="1">
    <source>
        <dbReference type="ARBA" id="ARBA00022491"/>
    </source>
</evidence>
<dbReference type="EMBL" id="QREH01000001">
    <property type="protein sequence ID" value="REE03231.1"/>
    <property type="molecule type" value="Genomic_DNA"/>
</dbReference>
<dbReference type="InterPro" id="IPR001647">
    <property type="entry name" value="HTH_TetR"/>
</dbReference>
<dbReference type="PRINTS" id="PR00400">
    <property type="entry name" value="TETREPRESSOR"/>
</dbReference>
<dbReference type="InterPro" id="IPR023772">
    <property type="entry name" value="DNA-bd_HTH_TetR-type_CS"/>
</dbReference>
<dbReference type="Pfam" id="PF02909">
    <property type="entry name" value="TetR_C_1"/>
    <property type="match status" value="1"/>
</dbReference>
<reference evidence="7 8" key="1">
    <citation type="submission" date="2018-07" db="EMBL/GenBank/DDBJ databases">
        <title>Sequencing the genomes of 1000 actinobacteria strains.</title>
        <authorList>
            <person name="Klenk H.-P."/>
        </authorList>
    </citation>
    <scope>NUCLEOTIDE SEQUENCE [LARGE SCALE GENOMIC DNA]</scope>
    <source>
        <strain evidence="7 8">DSM 14442</strain>
    </source>
</reference>
<protein>
    <submittedName>
        <fullName evidence="7">TetR family transcriptional regulator</fullName>
    </submittedName>
</protein>
<dbReference type="PANTHER" id="PTHR30055">
    <property type="entry name" value="HTH-TYPE TRANSCRIPTIONAL REGULATOR RUTR"/>
    <property type="match status" value="1"/>
</dbReference>
<dbReference type="InterPro" id="IPR003012">
    <property type="entry name" value="Tet_transcr_reg_TetR"/>
</dbReference>
<evidence type="ECO:0000256" key="4">
    <source>
        <dbReference type="ARBA" id="ARBA00023163"/>
    </source>
</evidence>
<feature type="DNA-binding region" description="H-T-H motif" evidence="5">
    <location>
        <begin position="28"/>
        <end position="47"/>
    </location>
</feature>
<keyword evidence="1" id="KW-0678">Repressor</keyword>
<dbReference type="GO" id="GO:0046677">
    <property type="term" value="P:response to antibiotic"/>
    <property type="evidence" value="ECO:0007669"/>
    <property type="project" value="InterPro"/>
</dbReference>
<dbReference type="Pfam" id="PF00440">
    <property type="entry name" value="TetR_N"/>
    <property type="match status" value="1"/>
</dbReference>
<dbReference type="AlphaFoldDB" id="A0A3D9LA57"/>
<organism evidence="7 8">
    <name type="scientific">Citricoccus muralis</name>
    <dbReference type="NCBI Taxonomy" id="169134"/>
    <lineage>
        <taxon>Bacteria</taxon>
        <taxon>Bacillati</taxon>
        <taxon>Actinomycetota</taxon>
        <taxon>Actinomycetes</taxon>
        <taxon>Micrococcales</taxon>
        <taxon>Micrococcaceae</taxon>
        <taxon>Citricoccus</taxon>
    </lineage>
</organism>
<keyword evidence="8" id="KW-1185">Reference proteome</keyword>
<dbReference type="SUPFAM" id="SSF48498">
    <property type="entry name" value="Tetracyclin repressor-like, C-terminal domain"/>
    <property type="match status" value="1"/>
</dbReference>
<evidence type="ECO:0000256" key="2">
    <source>
        <dbReference type="ARBA" id="ARBA00023015"/>
    </source>
</evidence>
<keyword evidence="4" id="KW-0804">Transcription</keyword>
<keyword evidence="3 5" id="KW-0238">DNA-binding</keyword>
<accession>A0A3D9LA57</accession>
<dbReference type="InterPro" id="IPR036271">
    <property type="entry name" value="Tet_transcr_reg_TetR-rel_C_sf"/>
</dbReference>
<dbReference type="GO" id="GO:0045892">
    <property type="term" value="P:negative regulation of DNA-templated transcription"/>
    <property type="evidence" value="ECO:0007669"/>
    <property type="project" value="InterPro"/>
</dbReference>
<dbReference type="PROSITE" id="PS50977">
    <property type="entry name" value="HTH_TETR_2"/>
    <property type="match status" value="1"/>
</dbReference>